<keyword evidence="1" id="KW-0812">Transmembrane</keyword>
<sequence length="202" mass="23008">TEYNITVQKGDSEESVGVVSGLSKEELQILGSDILFIKSSKFKLVPAGKIFFGTAGFWLFYAAAIIAFLFVVIFWRRSIKRRQNIELVRNKKANKVARERLKQAAKYLKQNDPENFYESVLKALWGYISDKLSIPVSDLSKETARQSLSVYLSDEELIDNILAIIDECEMARYSPSSDDSRMENLYSETARVISKTEQNLRG</sequence>
<accession>X0WFH5</accession>
<keyword evidence="1" id="KW-1133">Transmembrane helix</keyword>
<protein>
    <recommendedName>
        <fullName evidence="3">DUF4129 domain-containing protein</fullName>
    </recommendedName>
</protein>
<evidence type="ECO:0000313" key="2">
    <source>
        <dbReference type="EMBL" id="GAG29420.1"/>
    </source>
</evidence>
<feature type="transmembrane region" description="Helical" evidence="1">
    <location>
        <begin position="50"/>
        <end position="75"/>
    </location>
</feature>
<feature type="non-terminal residue" evidence="2">
    <location>
        <position position="1"/>
    </location>
</feature>
<dbReference type="AlphaFoldDB" id="X0WFH5"/>
<comment type="caution">
    <text evidence="2">The sequence shown here is derived from an EMBL/GenBank/DDBJ whole genome shotgun (WGS) entry which is preliminary data.</text>
</comment>
<evidence type="ECO:0000256" key="1">
    <source>
        <dbReference type="SAM" id="Phobius"/>
    </source>
</evidence>
<dbReference type="PANTHER" id="PTHR40940">
    <property type="entry name" value="PROTEIN BATD-RELATED"/>
    <property type="match status" value="1"/>
</dbReference>
<keyword evidence="1" id="KW-0472">Membrane</keyword>
<dbReference type="EMBL" id="BARS01047746">
    <property type="protein sequence ID" value="GAG29420.1"/>
    <property type="molecule type" value="Genomic_DNA"/>
</dbReference>
<dbReference type="InterPro" id="IPR025738">
    <property type="entry name" value="BatD"/>
</dbReference>
<proteinExistence type="predicted"/>
<organism evidence="2">
    <name type="scientific">marine sediment metagenome</name>
    <dbReference type="NCBI Taxonomy" id="412755"/>
    <lineage>
        <taxon>unclassified sequences</taxon>
        <taxon>metagenomes</taxon>
        <taxon>ecological metagenomes</taxon>
    </lineage>
</organism>
<dbReference type="PANTHER" id="PTHR40940:SF2">
    <property type="entry name" value="BATD"/>
    <property type="match status" value="1"/>
</dbReference>
<evidence type="ECO:0008006" key="3">
    <source>
        <dbReference type="Google" id="ProtNLM"/>
    </source>
</evidence>
<gene>
    <name evidence="2" type="ORF">S01H1_71676</name>
</gene>
<name>X0WFH5_9ZZZZ</name>
<reference evidence="2" key="1">
    <citation type="journal article" date="2014" name="Front. Microbiol.">
        <title>High frequency of phylogenetically diverse reductive dehalogenase-homologous genes in deep subseafloor sedimentary metagenomes.</title>
        <authorList>
            <person name="Kawai M."/>
            <person name="Futagami T."/>
            <person name="Toyoda A."/>
            <person name="Takaki Y."/>
            <person name="Nishi S."/>
            <person name="Hori S."/>
            <person name="Arai W."/>
            <person name="Tsubouchi T."/>
            <person name="Morono Y."/>
            <person name="Uchiyama I."/>
            <person name="Ito T."/>
            <person name="Fujiyama A."/>
            <person name="Inagaki F."/>
            <person name="Takami H."/>
        </authorList>
    </citation>
    <scope>NUCLEOTIDE SEQUENCE</scope>
    <source>
        <strain evidence="2">Expedition CK06-06</strain>
    </source>
</reference>